<dbReference type="AlphaFoldDB" id="A0A078GC58"/>
<feature type="transmembrane region" description="Helical" evidence="1">
    <location>
        <begin position="66"/>
        <end position="86"/>
    </location>
</feature>
<dbReference type="Gramene" id="CDY22278">
    <property type="protein sequence ID" value="CDY22278"/>
    <property type="gene ID" value="GSBRNA2T00018734001"/>
</dbReference>
<name>A0A078GC58_BRANA</name>
<dbReference type="Proteomes" id="UP000028999">
    <property type="component" value="Unassembled WGS sequence"/>
</dbReference>
<evidence type="ECO:0000313" key="3">
    <source>
        <dbReference type="Proteomes" id="UP000028999"/>
    </source>
</evidence>
<dbReference type="PaxDb" id="3708-A0A078GC58"/>
<proteinExistence type="predicted"/>
<sequence>MCTESSMKDAFSTYSDYLNNFMTTKSMKQRSKELIYRLILQLEANQPLSAFLLTKVHSSSSISLEIFVLSVIMMFFCYVRVFFNVTKSTSISPREKLVCWSRAYSSGSHSPRVQETNALLRCSLPRRIKLVTGPTLKIVIPQMLSSVDSPLEAVSKVVLLAPGDSVMEWFNKLIVQQFLLNTIPSRADILMHKLNVMFPSSALELRSMLPPKPLMSSKSF</sequence>
<organism evidence="2 3">
    <name type="scientific">Brassica napus</name>
    <name type="common">Rape</name>
    <dbReference type="NCBI Taxonomy" id="3708"/>
    <lineage>
        <taxon>Eukaryota</taxon>
        <taxon>Viridiplantae</taxon>
        <taxon>Streptophyta</taxon>
        <taxon>Embryophyta</taxon>
        <taxon>Tracheophyta</taxon>
        <taxon>Spermatophyta</taxon>
        <taxon>Magnoliopsida</taxon>
        <taxon>eudicotyledons</taxon>
        <taxon>Gunneridae</taxon>
        <taxon>Pentapetalae</taxon>
        <taxon>rosids</taxon>
        <taxon>malvids</taxon>
        <taxon>Brassicales</taxon>
        <taxon>Brassicaceae</taxon>
        <taxon>Brassiceae</taxon>
        <taxon>Brassica</taxon>
    </lineage>
</organism>
<keyword evidence="1" id="KW-0812">Transmembrane</keyword>
<keyword evidence="1" id="KW-0472">Membrane</keyword>
<keyword evidence="3" id="KW-1185">Reference proteome</keyword>
<reference evidence="2 3" key="1">
    <citation type="journal article" date="2014" name="Science">
        <title>Plant genetics. Early allopolyploid evolution in the post-Neolithic Brassica napus oilseed genome.</title>
        <authorList>
            <person name="Chalhoub B."/>
            <person name="Denoeud F."/>
            <person name="Liu S."/>
            <person name="Parkin I.A."/>
            <person name="Tang H."/>
            <person name="Wang X."/>
            <person name="Chiquet J."/>
            <person name="Belcram H."/>
            <person name="Tong C."/>
            <person name="Samans B."/>
            <person name="Correa M."/>
            <person name="Da Silva C."/>
            <person name="Just J."/>
            <person name="Falentin C."/>
            <person name="Koh C.S."/>
            <person name="Le Clainche I."/>
            <person name="Bernard M."/>
            <person name="Bento P."/>
            <person name="Noel B."/>
            <person name="Labadie K."/>
            <person name="Alberti A."/>
            <person name="Charles M."/>
            <person name="Arnaud D."/>
            <person name="Guo H."/>
            <person name="Daviaud C."/>
            <person name="Alamery S."/>
            <person name="Jabbari K."/>
            <person name="Zhao M."/>
            <person name="Edger P.P."/>
            <person name="Chelaifa H."/>
            <person name="Tack D."/>
            <person name="Lassalle G."/>
            <person name="Mestiri I."/>
            <person name="Schnel N."/>
            <person name="Le Paslier M.C."/>
            <person name="Fan G."/>
            <person name="Renault V."/>
            <person name="Bayer P.E."/>
            <person name="Golicz A.A."/>
            <person name="Manoli S."/>
            <person name="Lee T.H."/>
            <person name="Thi V.H."/>
            <person name="Chalabi S."/>
            <person name="Hu Q."/>
            <person name="Fan C."/>
            <person name="Tollenaere R."/>
            <person name="Lu Y."/>
            <person name="Battail C."/>
            <person name="Shen J."/>
            <person name="Sidebottom C.H."/>
            <person name="Wang X."/>
            <person name="Canaguier A."/>
            <person name="Chauveau A."/>
            <person name="Berard A."/>
            <person name="Deniot G."/>
            <person name="Guan M."/>
            <person name="Liu Z."/>
            <person name="Sun F."/>
            <person name="Lim Y.P."/>
            <person name="Lyons E."/>
            <person name="Town C.D."/>
            <person name="Bancroft I."/>
            <person name="Wang X."/>
            <person name="Meng J."/>
            <person name="Ma J."/>
            <person name="Pires J.C."/>
            <person name="King G.J."/>
            <person name="Brunel D."/>
            <person name="Delourme R."/>
            <person name="Renard M."/>
            <person name="Aury J.M."/>
            <person name="Adams K.L."/>
            <person name="Batley J."/>
            <person name="Snowdon R.J."/>
            <person name="Tost J."/>
            <person name="Edwards D."/>
            <person name="Zhou Y."/>
            <person name="Hua W."/>
            <person name="Sharpe A.G."/>
            <person name="Paterson A.H."/>
            <person name="Guan C."/>
            <person name="Wincker P."/>
        </authorList>
    </citation>
    <scope>NUCLEOTIDE SEQUENCE [LARGE SCALE GENOMIC DNA]</scope>
    <source>
        <strain evidence="3">cv. Darmor-bzh</strain>
    </source>
</reference>
<accession>A0A078GC58</accession>
<evidence type="ECO:0000313" key="2">
    <source>
        <dbReference type="EMBL" id="CDY22278.1"/>
    </source>
</evidence>
<keyword evidence="1" id="KW-1133">Transmembrane helix</keyword>
<dbReference type="EMBL" id="LK032129">
    <property type="protein sequence ID" value="CDY22278.1"/>
    <property type="molecule type" value="Genomic_DNA"/>
</dbReference>
<evidence type="ECO:0000256" key="1">
    <source>
        <dbReference type="SAM" id="Phobius"/>
    </source>
</evidence>
<gene>
    <name evidence="2" type="primary">BnaC02g25820D</name>
    <name evidence="2" type="ORF">GSBRNA2T00018734001</name>
</gene>
<dbReference type="STRING" id="3708.A0A078GC58"/>
<protein>
    <submittedName>
        <fullName evidence="2">BnaC02g25820D protein</fullName>
    </submittedName>
</protein>